<gene>
    <name evidence="4" type="ORF">LCGC14_2953120</name>
</gene>
<dbReference type="SUPFAM" id="SSF53335">
    <property type="entry name" value="S-adenosyl-L-methionine-dependent methyltransferases"/>
    <property type="match status" value="1"/>
</dbReference>
<dbReference type="AlphaFoldDB" id="A0A0F8XEE3"/>
<keyword evidence="1" id="KW-0489">Methyltransferase</keyword>
<organism evidence="4">
    <name type="scientific">marine sediment metagenome</name>
    <dbReference type="NCBI Taxonomy" id="412755"/>
    <lineage>
        <taxon>unclassified sequences</taxon>
        <taxon>metagenomes</taxon>
        <taxon>ecological metagenomes</taxon>
    </lineage>
</organism>
<evidence type="ECO:0000313" key="4">
    <source>
        <dbReference type="EMBL" id="KKK67532.1"/>
    </source>
</evidence>
<reference evidence="4" key="1">
    <citation type="journal article" date="2015" name="Nature">
        <title>Complex archaea that bridge the gap between prokaryotes and eukaryotes.</title>
        <authorList>
            <person name="Spang A."/>
            <person name="Saw J.H."/>
            <person name="Jorgensen S.L."/>
            <person name="Zaremba-Niedzwiedzka K."/>
            <person name="Martijn J."/>
            <person name="Lind A.E."/>
            <person name="van Eijk R."/>
            <person name="Schleper C."/>
            <person name="Guy L."/>
            <person name="Ettema T.J."/>
        </authorList>
    </citation>
    <scope>NUCLEOTIDE SEQUENCE</scope>
</reference>
<comment type="caution">
    <text evidence="4">The sequence shown here is derived from an EMBL/GenBank/DDBJ whole genome shotgun (WGS) entry which is preliminary data.</text>
</comment>
<dbReference type="PRINTS" id="PR00508">
    <property type="entry name" value="S21N4MTFRASE"/>
</dbReference>
<feature type="domain" description="DNA methylase N-4/N-6" evidence="3">
    <location>
        <begin position="50"/>
        <end position="255"/>
    </location>
</feature>
<proteinExistence type="predicted"/>
<accession>A0A0F8XEE3</accession>
<sequence length="262" mass="30756">MQTDRIIKLRELYESGLSGREIVGNEIKELVNTIIQGDCLEVLPTLPRAKMIFADPPDNLGLKYNGFDDKIPRYMEWLWKRLWKAWDYTTDILWLSYYHKYQPNILSWVGNYDLPCRQFIWRFTFGQHRQKDCGNGYRPILRLMRPGARLYPDAIRVPSKRQTLYNDKRANPKGRVPDDVWEFPRVCGTFNERRKWHPNQHPEALIERIVKFSTAPGDLVIDMFAGTGTVNRVCKRLGRSCIGIEISPFYCEKIREEIGAAV</sequence>
<evidence type="ECO:0000256" key="2">
    <source>
        <dbReference type="ARBA" id="ARBA00022679"/>
    </source>
</evidence>
<dbReference type="GO" id="GO:0003677">
    <property type="term" value="F:DNA binding"/>
    <property type="evidence" value="ECO:0007669"/>
    <property type="project" value="InterPro"/>
</dbReference>
<dbReference type="InterPro" id="IPR029063">
    <property type="entry name" value="SAM-dependent_MTases_sf"/>
</dbReference>
<dbReference type="InterPro" id="IPR001091">
    <property type="entry name" value="RM_Methyltransferase"/>
</dbReference>
<dbReference type="EMBL" id="LAZR01059567">
    <property type="protein sequence ID" value="KKK67532.1"/>
    <property type="molecule type" value="Genomic_DNA"/>
</dbReference>
<dbReference type="InterPro" id="IPR002941">
    <property type="entry name" value="DNA_methylase_N4/N6"/>
</dbReference>
<evidence type="ECO:0000259" key="3">
    <source>
        <dbReference type="Pfam" id="PF01555"/>
    </source>
</evidence>
<evidence type="ECO:0000256" key="1">
    <source>
        <dbReference type="ARBA" id="ARBA00022603"/>
    </source>
</evidence>
<dbReference type="Gene3D" id="3.40.50.150">
    <property type="entry name" value="Vaccinia Virus protein VP39"/>
    <property type="match status" value="1"/>
</dbReference>
<protein>
    <recommendedName>
        <fullName evidence="3">DNA methylase N-4/N-6 domain-containing protein</fullName>
    </recommendedName>
</protein>
<name>A0A0F8XEE3_9ZZZZ</name>
<dbReference type="GO" id="GO:0008170">
    <property type="term" value="F:N-methyltransferase activity"/>
    <property type="evidence" value="ECO:0007669"/>
    <property type="project" value="InterPro"/>
</dbReference>
<dbReference type="GO" id="GO:0032259">
    <property type="term" value="P:methylation"/>
    <property type="evidence" value="ECO:0007669"/>
    <property type="project" value="UniProtKB-KW"/>
</dbReference>
<dbReference type="Pfam" id="PF01555">
    <property type="entry name" value="N6_N4_Mtase"/>
    <property type="match status" value="1"/>
</dbReference>
<keyword evidence="2" id="KW-0808">Transferase</keyword>